<dbReference type="Gene3D" id="3.40.50.200">
    <property type="entry name" value="Peptidase S8/S53 domain"/>
    <property type="match status" value="1"/>
</dbReference>
<feature type="active site" description="Charge relay system" evidence="7 8">
    <location>
        <position position="391"/>
    </location>
</feature>
<keyword evidence="2 8" id="KW-0645">Protease</keyword>
<dbReference type="AlphaFoldDB" id="A0A6U5KUN1"/>
<dbReference type="InterPro" id="IPR051048">
    <property type="entry name" value="Peptidase_S8/S53_subtilisin"/>
</dbReference>
<evidence type="ECO:0000256" key="5">
    <source>
        <dbReference type="ARBA" id="ARBA00023529"/>
    </source>
</evidence>
<reference evidence="11" key="1">
    <citation type="submission" date="2021-01" db="EMBL/GenBank/DDBJ databases">
        <authorList>
            <person name="Corre E."/>
            <person name="Pelletier E."/>
            <person name="Niang G."/>
            <person name="Scheremetjew M."/>
            <person name="Finn R."/>
            <person name="Kale V."/>
            <person name="Holt S."/>
            <person name="Cochrane G."/>
            <person name="Meng A."/>
            <person name="Brown T."/>
            <person name="Cohen L."/>
        </authorList>
    </citation>
    <scope>NUCLEOTIDE SEQUENCE</scope>
    <source>
        <strain evidence="11">308</strain>
    </source>
</reference>
<gene>
    <name evidence="11" type="ORF">CHYS00102_LOCUS26040</name>
    <name evidence="12" type="ORF">CHYS00102_LOCUS26041</name>
    <name evidence="13" type="ORF">CHYS00102_LOCUS26043</name>
</gene>
<feature type="domain" description="Peptidase S8/S53" evidence="10">
    <location>
        <begin position="382"/>
        <end position="708"/>
    </location>
</feature>
<evidence type="ECO:0000313" key="12">
    <source>
        <dbReference type="EMBL" id="CAD8898825.1"/>
    </source>
</evidence>
<evidence type="ECO:0000256" key="3">
    <source>
        <dbReference type="ARBA" id="ARBA00022801"/>
    </source>
</evidence>
<evidence type="ECO:0000313" key="13">
    <source>
        <dbReference type="EMBL" id="CAD8898827.1"/>
    </source>
</evidence>
<dbReference type="GO" id="GO:0006508">
    <property type="term" value="P:proteolysis"/>
    <property type="evidence" value="ECO:0007669"/>
    <property type="project" value="UniProtKB-KW"/>
</dbReference>
<dbReference type="Gene3D" id="2.60.120.380">
    <property type="match status" value="1"/>
</dbReference>
<dbReference type="SUPFAM" id="SSF52743">
    <property type="entry name" value="Subtilisin-like"/>
    <property type="match status" value="1"/>
</dbReference>
<dbReference type="EMBL" id="HBFR01035708">
    <property type="protein sequence ID" value="CAD8898827.1"/>
    <property type="molecule type" value="Transcribed_RNA"/>
</dbReference>
<comment type="catalytic activity">
    <reaction evidence="5">
        <text>Hydrolysis of proteins with broad specificity for peptide bonds, and a preference for a large uncharged residue in P1. Hydrolyzes peptide amides.</text>
        <dbReference type="EC" id="3.4.21.62"/>
    </reaction>
</comment>
<feature type="active site" description="Charge relay system" evidence="7 8">
    <location>
        <position position="627"/>
    </location>
</feature>
<dbReference type="EC" id="3.4.21.62" evidence="6"/>
<dbReference type="GO" id="GO:0004252">
    <property type="term" value="F:serine-type endopeptidase activity"/>
    <property type="evidence" value="ECO:0007669"/>
    <property type="project" value="UniProtKB-UniRule"/>
</dbReference>
<evidence type="ECO:0000256" key="9">
    <source>
        <dbReference type="SAM" id="SignalP"/>
    </source>
</evidence>
<evidence type="ECO:0000256" key="7">
    <source>
        <dbReference type="PIRSR" id="PIRSR615500-1"/>
    </source>
</evidence>
<dbReference type="InterPro" id="IPR023828">
    <property type="entry name" value="Peptidase_S8_Ser-AS"/>
</dbReference>
<dbReference type="PRINTS" id="PR00723">
    <property type="entry name" value="SUBTILISIN"/>
</dbReference>
<evidence type="ECO:0000313" key="11">
    <source>
        <dbReference type="EMBL" id="CAD8898824.1"/>
    </source>
</evidence>
<evidence type="ECO:0000256" key="1">
    <source>
        <dbReference type="ARBA" id="ARBA00011073"/>
    </source>
</evidence>
<keyword evidence="4 8" id="KW-0720">Serine protease</keyword>
<feature type="signal peptide" evidence="9">
    <location>
        <begin position="1"/>
        <end position="22"/>
    </location>
</feature>
<dbReference type="InterPro" id="IPR036852">
    <property type="entry name" value="Peptidase_S8/S53_dom_sf"/>
</dbReference>
<dbReference type="PROSITE" id="PS00138">
    <property type="entry name" value="SUBTILASE_SER"/>
    <property type="match status" value="1"/>
</dbReference>
<dbReference type="EMBL" id="HBFR01035705">
    <property type="protein sequence ID" value="CAD8898824.1"/>
    <property type="molecule type" value="Transcribed_RNA"/>
</dbReference>
<feature type="active site" description="Charge relay system" evidence="7 8">
    <location>
        <position position="438"/>
    </location>
</feature>
<evidence type="ECO:0000256" key="6">
    <source>
        <dbReference type="ARBA" id="ARBA00023619"/>
    </source>
</evidence>
<dbReference type="CDD" id="cd04842">
    <property type="entry name" value="Peptidases_S8_Kp43_protease"/>
    <property type="match status" value="1"/>
</dbReference>
<feature type="chain" id="PRO_5035677173" description="subtilisin" evidence="9">
    <location>
        <begin position="23"/>
        <end position="894"/>
    </location>
</feature>
<name>A0A6U5KUN1_9STRA</name>
<dbReference type="EMBL" id="HBFR01035706">
    <property type="protein sequence ID" value="CAD8898825.1"/>
    <property type="molecule type" value="Transcribed_RNA"/>
</dbReference>
<proteinExistence type="inferred from homology"/>
<dbReference type="InterPro" id="IPR022398">
    <property type="entry name" value="Peptidase_S8_His-AS"/>
</dbReference>
<comment type="similarity">
    <text evidence="1 8">Belongs to the peptidase S8 family.</text>
</comment>
<keyword evidence="3 8" id="KW-0378">Hydrolase</keyword>
<evidence type="ECO:0000256" key="8">
    <source>
        <dbReference type="PROSITE-ProRule" id="PRU01240"/>
    </source>
</evidence>
<dbReference type="PANTHER" id="PTHR43399">
    <property type="entry name" value="SUBTILISIN-RELATED"/>
    <property type="match status" value="1"/>
</dbReference>
<dbReference type="Pfam" id="PF00082">
    <property type="entry name" value="Peptidase_S8"/>
    <property type="match status" value="1"/>
</dbReference>
<dbReference type="InterPro" id="IPR034058">
    <property type="entry name" value="TagA/B/C/D_pept_dom"/>
</dbReference>
<protein>
    <recommendedName>
        <fullName evidence="6">subtilisin</fullName>
        <ecNumber evidence="6">3.4.21.62</ecNumber>
    </recommendedName>
</protein>
<dbReference type="SUPFAM" id="SSF49785">
    <property type="entry name" value="Galactose-binding domain-like"/>
    <property type="match status" value="1"/>
</dbReference>
<accession>A0A6U5KUN1</accession>
<evidence type="ECO:0000256" key="4">
    <source>
        <dbReference type="ARBA" id="ARBA00022825"/>
    </source>
</evidence>
<sequence>MTTPQSALALLVLFWRFSISSSKHYVRLNDIYLRESSDLEIVRIVVENASNQSKERRSSTLRTDPGTRKLYSHRTDTAYNAHWNNTIRRRLPERSNKPSLSNDELMQLSVQVALEKARKRETEASKVDFIESECGRFDTNCVNLSVSAQKTLRSSSPFVLCNYDLDLSGYDRSLATEKFAEEIEDVDLSDLTSKVISNDRSETCFLVFLPPSAAYTLSLHEDLAVQPLNSIMKIAQGTVRSILDMDETLKGFTAEFCPVSELSRVGGLVNEIESKLSNNNELDYSWVQDIPYATDIPYCEDWNGEISFDVPLIGLSFDFSFTGVSPPCVLAAVMTISNIGQICSVEPIHSDQTSNTNAQWILQAPDITSGSRLPWFEAGLKGEGQVVAVSDTGLDMNSCYFSDDTGNVTPAKSASIDKTRRKIIQYYPYIDAVDGRGHGTHVAGTIAGFSLHNDTTGENENGVAPNAKIAFFDIGSGNSLDVTIPDTNTLFNPGYHAGARIHSASWGNSVNSYGARDRNWDEYTFQRNEFLIVKSAGNTGDDCAQGYDCMRSVSGVSKNIITVGATQSHGSDALDDGMRGMHFIAHFSARGPTSDGRIKPDLVAPGYWIKSAKSGQRCSSDWLRGTSMATPIVAGAAALVRQYFEEGYYPNGKANSLSWNQGPVSASLLKAVLINGAQEVRAVDNGPAKTCNGCNPTRSEKFDAHQGFGRVSLKHSIPLENSGYSVDVVNKRTISVNHSPNIIRYSINRCQGATNFRATLVWNEKGGVSGCLKCLRNDLDLFAVRTRNGSTLKFYANGLKQYDTKNNVERVEIPVIPGDRIALHVKGSSFSDASVSYSLAVTGCIEKQVQQGFSIMGTSNAPQCKSVARCKFANRSNCKNNGFFTNCCTCKNFK</sequence>
<evidence type="ECO:0000256" key="2">
    <source>
        <dbReference type="ARBA" id="ARBA00022670"/>
    </source>
</evidence>
<evidence type="ECO:0000259" key="10">
    <source>
        <dbReference type="Pfam" id="PF00082"/>
    </source>
</evidence>
<dbReference type="InterPro" id="IPR000209">
    <property type="entry name" value="Peptidase_S8/S53_dom"/>
</dbReference>
<dbReference type="PROSITE" id="PS00137">
    <property type="entry name" value="SUBTILASE_HIS"/>
    <property type="match status" value="1"/>
</dbReference>
<dbReference type="InterPro" id="IPR008979">
    <property type="entry name" value="Galactose-bd-like_sf"/>
</dbReference>
<organism evidence="11">
    <name type="scientific">Corethron hystrix</name>
    <dbReference type="NCBI Taxonomy" id="216773"/>
    <lineage>
        <taxon>Eukaryota</taxon>
        <taxon>Sar</taxon>
        <taxon>Stramenopiles</taxon>
        <taxon>Ochrophyta</taxon>
        <taxon>Bacillariophyta</taxon>
        <taxon>Coscinodiscophyceae</taxon>
        <taxon>Corethrophycidae</taxon>
        <taxon>Corethrales</taxon>
        <taxon>Corethraceae</taxon>
        <taxon>Corethron</taxon>
    </lineage>
</organism>
<dbReference type="InterPro" id="IPR015500">
    <property type="entry name" value="Peptidase_S8_subtilisin-rel"/>
</dbReference>
<keyword evidence="9" id="KW-0732">Signal</keyword>
<dbReference type="PROSITE" id="PS51892">
    <property type="entry name" value="SUBTILASE"/>
    <property type="match status" value="1"/>
</dbReference>
<dbReference type="PANTHER" id="PTHR43399:SF4">
    <property type="entry name" value="CELL WALL-ASSOCIATED PROTEASE"/>
    <property type="match status" value="1"/>
</dbReference>